<gene>
    <name evidence="2" type="ORF">KCG48_02170</name>
</gene>
<dbReference type="EMBL" id="JAGSCS010000002">
    <property type="protein sequence ID" value="MBR0575138.1"/>
    <property type="molecule type" value="Genomic_DNA"/>
</dbReference>
<feature type="transmembrane region" description="Helical" evidence="1">
    <location>
        <begin position="12"/>
        <end position="34"/>
    </location>
</feature>
<comment type="caution">
    <text evidence="2">The sequence shown here is derived from an EMBL/GenBank/DDBJ whole genome shotgun (WGS) entry which is preliminary data.</text>
</comment>
<organism evidence="2 3">
    <name type="scientific">Proteiniclasticum sediminis</name>
    <dbReference type="NCBI Taxonomy" id="2804028"/>
    <lineage>
        <taxon>Bacteria</taxon>
        <taxon>Bacillati</taxon>
        <taxon>Bacillota</taxon>
        <taxon>Clostridia</taxon>
        <taxon>Eubacteriales</taxon>
        <taxon>Clostridiaceae</taxon>
        <taxon>Proteiniclasticum</taxon>
    </lineage>
</organism>
<dbReference type="RefSeq" id="WP_211799838.1">
    <property type="nucleotide sequence ID" value="NZ_JAGSCS010000002.1"/>
</dbReference>
<keyword evidence="3" id="KW-1185">Reference proteome</keyword>
<reference evidence="2" key="1">
    <citation type="submission" date="2021-04" db="EMBL/GenBank/DDBJ databases">
        <title>Proteiniclasticum sedimins sp. nov., an obligate anaerobic bacterium isolated from anaerobic sludge.</title>
        <authorList>
            <person name="Liu J."/>
        </authorList>
    </citation>
    <scope>NUCLEOTIDE SEQUENCE</scope>
    <source>
        <strain evidence="2">BAD-10</strain>
    </source>
</reference>
<keyword evidence="1" id="KW-1133">Transmembrane helix</keyword>
<dbReference type="Proteomes" id="UP000675379">
    <property type="component" value="Unassembled WGS sequence"/>
</dbReference>
<sequence length="61" mass="6371">MSGLNTFDPSSAAIVQGTIAAAAVINEIIAVVIAQKAFEWAGELENHSPDDIPSDWVTSSN</sequence>
<evidence type="ECO:0000256" key="1">
    <source>
        <dbReference type="SAM" id="Phobius"/>
    </source>
</evidence>
<name>A0A941CNY0_9CLOT</name>
<evidence type="ECO:0000313" key="3">
    <source>
        <dbReference type="Proteomes" id="UP000675379"/>
    </source>
</evidence>
<accession>A0A941CNY0</accession>
<dbReference type="AlphaFoldDB" id="A0A941CNY0"/>
<keyword evidence="1" id="KW-0812">Transmembrane</keyword>
<keyword evidence="1" id="KW-0472">Membrane</keyword>
<protein>
    <submittedName>
        <fullName evidence="2">Uncharacterized protein</fullName>
    </submittedName>
</protein>
<proteinExistence type="predicted"/>
<evidence type="ECO:0000313" key="2">
    <source>
        <dbReference type="EMBL" id="MBR0575138.1"/>
    </source>
</evidence>